<keyword evidence="6" id="KW-1185">Reference proteome</keyword>
<evidence type="ECO:0000256" key="1">
    <source>
        <dbReference type="ARBA" id="ARBA00023015"/>
    </source>
</evidence>
<dbReference type="EMBL" id="BSUJ01000001">
    <property type="protein sequence ID" value="GMA19666.1"/>
    <property type="molecule type" value="Genomic_DNA"/>
</dbReference>
<reference evidence="6" key="1">
    <citation type="journal article" date="2019" name="Int. J. Syst. Evol. Microbiol.">
        <title>The Global Catalogue of Microorganisms (GCM) 10K type strain sequencing project: providing services to taxonomists for standard genome sequencing and annotation.</title>
        <authorList>
            <consortium name="The Broad Institute Genomics Platform"/>
            <consortium name="The Broad Institute Genome Sequencing Center for Infectious Disease"/>
            <person name="Wu L."/>
            <person name="Ma J."/>
        </authorList>
    </citation>
    <scope>NUCLEOTIDE SEQUENCE [LARGE SCALE GENOMIC DNA]</scope>
    <source>
        <strain evidence="6">NBRC 105830</strain>
    </source>
</reference>
<feature type="domain" description="HTH arsR-type" evidence="4">
    <location>
        <begin position="1"/>
        <end position="90"/>
    </location>
</feature>
<dbReference type="PANTHER" id="PTHR33154">
    <property type="entry name" value="TRANSCRIPTIONAL REGULATOR, ARSR FAMILY"/>
    <property type="match status" value="1"/>
</dbReference>
<protein>
    <submittedName>
        <fullName evidence="5">Transcriptional regulator</fullName>
    </submittedName>
</protein>
<dbReference type="Pfam" id="PF01022">
    <property type="entry name" value="HTH_5"/>
    <property type="match status" value="1"/>
</dbReference>
<accession>A0ABQ6HMS2</accession>
<dbReference type="InterPro" id="IPR036388">
    <property type="entry name" value="WH-like_DNA-bd_sf"/>
</dbReference>
<dbReference type="PROSITE" id="PS50987">
    <property type="entry name" value="HTH_ARSR_2"/>
    <property type="match status" value="1"/>
</dbReference>
<dbReference type="InterPro" id="IPR036390">
    <property type="entry name" value="WH_DNA-bd_sf"/>
</dbReference>
<organism evidence="5 6">
    <name type="scientific">Arsenicicoccus piscis</name>
    <dbReference type="NCBI Taxonomy" id="673954"/>
    <lineage>
        <taxon>Bacteria</taxon>
        <taxon>Bacillati</taxon>
        <taxon>Actinomycetota</taxon>
        <taxon>Actinomycetes</taxon>
        <taxon>Micrococcales</taxon>
        <taxon>Intrasporangiaceae</taxon>
        <taxon>Arsenicicoccus</taxon>
    </lineage>
</organism>
<dbReference type="InterPro" id="IPR051081">
    <property type="entry name" value="HTH_MetalResp_TranReg"/>
</dbReference>
<evidence type="ECO:0000313" key="5">
    <source>
        <dbReference type="EMBL" id="GMA19666.1"/>
    </source>
</evidence>
<dbReference type="InterPro" id="IPR011991">
    <property type="entry name" value="ArsR-like_HTH"/>
</dbReference>
<dbReference type="Proteomes" id="UP001157109">
    <property type="component" value="Unassembled WGS sequence"/>
</dbReference>
<evidence type="ECO:0000313" key="6">
    <source>
        <dbReference type="Proteomes" id="UP001157109"/>
    </source>
</evidence>
<dbReference type="SUPFAM" id="SSF46785">
    <property type="entry name" value="Winged helix' DNA-binding domain"/>
    <property type="match status" value="1"/>
</dbReference>
<proteinExistence type="predicted"/>
<dbReference type="NCBIfam" id="NF033788">
    <property type="entry name" value="HTH_metalloreg"/>
    <property type="match status" value="1"/>
</dbReference>
<name>A0ABQ6HMS2_9MICO</name>
<dbReference type="PRINTS" id="PR00778">
    <property type="entry name" value="HTHARSR"/>
</dbReference>
<keyword evidence="3" id="KW-0804">Transcription</keyword>
<sequence length="116" mass="12894">MNHFGALGDATRLRMVEQLAEGDRTAGELSAVVREEFGVSQPAASRHLRVLREAGLVRSRVEGSRRIYSLDRDGVEAIGEWADRLRQLWGGSLSALGTEIARGQRDRRYESKGSQQ</sequence>
<dbReference type="RefSeq" id="WP_040561682.1">
    <property type="nucleotide sequence ID" value="NZ_BSUJ01000001.1"/>
</dbReference>
<comment type="caution">
    <text evidence="5">The sequence shown here is derived from an EMBL/GenBank/DDBJ whole genome shotgun (WGS) entry which is preliminary data.</text>
</comment>
<keyword evidence="1" id="KW-0805">Transcription regulation</keyword>
<dbReference type="SMART" id="SM00418">
    <property type="entry name" value="HTH_ARSR"/>
    <property type="match status" value="1"/>
</dbReference>
<dbReference type="CDD" id="cd00090">
    <property type="entry name" value="HTH_ARSR"/>
    <property type="match status" value="1"/>
</dbReference>
<dbReference type="Gene3D" id="1.10.10.10">
    <property type="entry name" value="Winged helix-like DNA-binding domain superfamily/Winged helix DNA-binding domain"/>
    <property type="match status" value="1"/>
</dbReference>
<dbReference type="InterPro" id="IPR001845">
    <property type="entry name" value="HTH_ArsR_DNA-bd_dom"/>
</dbReference>
<gene>
    <name evidence="5" type="ORF">GCM10025862_16870</name>
</gene>
<evidence type="ECO:0000256" key="3">
    <source>
        <dbReference type="ARBA" id="ARBA00023163"/>
    </source>
</evidence>
<keyword evidence="2" id="KW-0238">DNA-binding</keyword>
<dbReference type="PANTHER" id="PTHR33154:SF33">
    <property type="entry name" value="TRANSCRIPTIONAL REPRESSOR SDPR"/>
    <property type="match status" value="1"/>
</dbReference>
<evidence type="ECO:0000259" key="4">
    <source>
        <dbReference type="PROSITE" id="PS50987"/>
    </source>
</evidence>
<evidence type="ECO:0000256" key="2">
    <source>
        <dbReference type="ARBA" id="ARBA00023125"/>
    </source>
</evidence>